<evidence type="ECO:0000256" key="4">
    <source>
        <dbReference type="HAMAP-Rule" id="MF_03044"/>
    </source>
</evidence>
<sequence length="297" mass="33356">MAAKKKSVKLKSLSQGRPPTAKPHRSISSKATRTLIRTHHTLEKRKAKAIADGDVATAAAVSQQIEKQGGIESYQRASLTGQRNERGGDSSKILMDWLLPIQPKLKEISEKGNQFRMLEVGALSITNACSRSRLFEVERIDLNSQGEGIKQQDFMERPIPKDASEQFSIISLSLVLNYVPDAIGKGQMLLRTLKFLQKSAPEGLEEFFPSLFLVLPAPCVSNSRYMDEKKLESIMESLGYAMVKKKLSNKLVYYLWRMHAEVKPTSFKKIEIRTGKDRNNFSIVLKGKESSQKARIS</sequence>
<comment type="caution">
    <text evidence="6">The sequence shown here is derived from an EMBL/GenBank/DDBJ whole genome shotgun (WGS) entry which is preliminary data.</text>
</comment>
<evidence type="ECO:0000256" key="5">
    <source>
        <dbReference type="SAM" id="MobiDB-lite"/>
    </source>
</evidence>
<dbReference type="PANTHER" id="PTHR21008">
    <property type="entry name" value="S-ADENOSYLMETHIONINE SENSOR UPSTREAM OF MTORC1-RELATED"/>
    <property type="match status" value="1"/>
</dbReference>
<evidence type="ECO:0000313" key="6">
    <source>
        <dbReference type="EMBL" id="KAL3427099.1"/>
    </source>
</evidence>
<comment type="similarity">
    <text evidence="4">Belongs to the BMT2 family.</text>
</comment>
<dbReference type="PANTHER" id="PTHR21008:SF1">
    <property type="entry name" value="25S RRNA (ADENINE(2142)-N(1))-METHYLTRANSFERASE"/>
    <property type="match status" value="1"/>
</dbReference>
<dbReference type="HAMAP" id="MF_03044">
    <property type="entry name" value="BMT2"/>
    <property type="match status" value="1"/>
</dbReference>
<proteinExistence type="inferred from homology"/>
<dbReference type="Proteomes" id="UP001629113">
    <property type="component" value="Unassembled WGS sequence"/>
</dbReference>
<reference evidence="6 7" key="1">
    <citation type="submission" date="2024-06" db="EMBL/GenBank/DDBJ databases">
        <title>Complete genome of Phlyctema vagabunda strain 19-DSS-EL-015.</title>
        <authorList>
            <person name="Fiorenzani C."/>
        </authorList>
    </citation>
    <scope>NUCLEOTIDE SEQUENCE [LARGE SCALE GENOMIC DNA]</scope>
    <source>
        <strain evidence="6 7">19-DSS-EL-015</strain>
    </source>
</reference>
<evidence type="ECO:0000256" key="2">
    <source>
        <dbReference type="ARBA" id="ARBA00022679"/>
    </source>
</evidence>
<comment type="subcellular location">
    <subcellularLocation>
        <location evidence="4">Nucleus</location>
        <location evidence="4">Nucleolus</location>
    </subcellularLocation>
</comment>
<name>A0ABR4PUQ5_9HELO</name>
<keyword evidence="7" id="KW-1185">Reference proteome</keyword>
<keyword evidence="2 4" id="KW-0808">Transferase</keyword>
<feature type="region of interest" description="Disordered" evidence="5">
    <location>
        <begin position="1"/>
        <end position="31"/>
    </location>
</feature>
<evidence type="ECO:0000313" key="7">
    <source>
        <dbReference type="Proteomes" id="UP001629113"/>
    </source>
</evidence>
<keyword evidence="3 4" id="KW-0949">S-adenosyl-L-methionine</keyword>
<feature type="binding site" evidence="4">
    <location>
        <position position="141"/>
    </location>
    <ligand>
        <name>S-adenosyl-L-methionine</name>
        <dbReference type="ChEBI" id="CHEBI:59789"/>
    </ligand>
</feature>
<dbReference type="EMBL" id="JBFCZG010000001">
    <property type="protein sequence ID" value="KAL3427099.1"/>
    <property type="molecule type" value="Genomic_DNA"/>
</dbReference>
<comment type="function">
    <text evidence="4">S-adenosyl-L-methionine-dependent methyltransferase that specifically methylates the N(1) position of an adenine present in helix 65 in 25S rRNA.</text>
</comment>
<organism evidence="6 7">
    <name type="scientific">Phlyctema vagabunda</name>
    <dbReference type="NCBI Taxonomy" id="108571"/>
    <lineage>
        <taxon>Eukaryota</taxon>
        <taxon>Fungi</taxon>
        <taxon>Dikarya</taxon>
        <taxon>Ascomycota</taxon>
        <taxon>Pezizomycotina</taxon>
        <taxon>Leotiomycetes</taxon>
        <taxon>Helotiales</taxon>
        <taxon>Dermateaceae</taxon>
        <taxon>Phlyctema</taxon>
    </lineage>
</organism>
<gene>
    <name evidence="6" type="ORF">PVAG01_00608</name>
</gene>
<feature type="binding site" evidence="4">
    <location>
        <position position="121"/>
    </location>
    <ligand>
        <name>S-adenosyl-L-methionine</name>
        <dbReference type="ChEBI" id="CHEBI:59789"/>
    </ligand>
</feature>
<protein>
    <recommendedName>
        <fullName evidence="4">25S rRNA adenine-N(1) methyltransferase</fullName>
        <ecNumber evidence="4">2.1.1.-</ecNumber>
    </recommendedName>
</protein>
<dbReference type="InterPro" id="IPR021867">
    <property type="entry name" value="Bmt2/SAMTOR"/>
</dbReference>
<keyword evidence="1 4" id="KW-0489">Methyltransferase</keyword>
<dbReference type="EC" id="2.1.1.-" evidence="4"/>
<keyword evidence="4" id="KW-0539">Nucleus</keyword>
<evidence type="ECO:0000256" key="1">
    <source>
        <dbReference type="ARBA" id="ARBA00022603"/>
    </source>
</evidence>
<evidence type="ECO:0000256" key="3">
    <source>
        <dbReference type="ARBA" id="ARBA00022691"/>
    </source>
</evidence>
<dbReference type="Pfam" id="PF11968">
    <property type="entry name" value="Bmt2"/>
    <property type="match status" value="1"/>
</dbReference>
<accession>A0ABR4PUQ5</accession>